<name>A0A1H6KG43_9GAMM</name>
<gene>
    <name evidence="1" type="ORF">BAZSYMA_ACONTIG03271_2</name>
</gene>
<sequence>MEQYQKLFDKSEIEYITPFLKLWMSFNNWYKKDLKGIKTDREAIDNYKKHGRIKDEFLRIFDLQNQEGIEFDNALFELILNLRNYPLKNQKGDVEYKCIEENKNGRNGSYIFISTKREKFQILEDKKIEFFQKTLDIIYCIRSNLVHGGFDIENLYFQKIVESSYRILQPIMHKVLEMEETGSLKEENEKLRKENTSLKLALKIEKNENLTQEQYNEMKDIQYKMTKGGTKIREMEKFLDVLICSGDDNKLEIENYITNIGFESLDDFKQHLNQKIENEETVKNLAIVGGGLL</sequence>
<accession>A0A1H6KG43</accession>
<organism evidence="1 2">
    <name type="scientific">Bathymodiolus azoricus thioautotrophic gill symbiont</name>
    <dbReference type="NCBI Taxonomy" id="235205"/>
    <lineage>
        <taxon>Bacteria</taxon>
        <taxon>Pseudomonadati</taxon>
        <taxon>Pseudomonadota</taxon>
        <taxon>Gammaproteobacteria</taxon>
        <taxon>sulfur-oxidizing symbionts</taxon>
    </lineage>
</organism>
<dbReference type="OrthoDB" id="1425096at2"/>
<protein>
    <submittedName>
        <fullName evidence="1">Uncharacterized protein</fullName>
    </submittedName>
</protein>
<dbReference type="EMBL" id="CDSC02000120">
    <property type="protein sequence ID" value="SEH70799.1"/>
    <property type="molecule type" value="Genomic_DNA"/>
</dbReference>
<reference evidence="2" key="1">
    <citation type="submission" date="2016-06" db="EMBL/GenBank/DDBJ databases">
        <authorList>
            <person name="Petersen J."/>
            <person name="Sayavedra L."/>
        </authorList>
    </citation>
    <scope>NUCLEOTIDE SEQUENCE [LARGE SCALE GENOMIC DNA]</scope>
    <source>
        <strain evidence="2">BazSymA</strain>
    </source>
</reference>
<dbReference type="AlphaFoldDB" id="A0A1H6KG43"/>
<dbReference type="RefSeq" id="WP_090715254.1">
    <property type="nucleotide sequence ID" value="NZ_CDSC02000120.1"/>
</dbReference>
<proteinExistence type="predicted"/>
<evidence type="ECO:0000313" key="1">
    <source>
        <dbReference type="EMBL" id="SEH70799.1"/>
    </source>
</evidence>
<evidence type="ECO:0000313" key="2">
    <source>
        <dbReference type="Proteomes" id="UP000198988"/>
    </source>
</evidence>
<dbReference type="Proteomes" id="UP000198988">
    <property type="component" value="Unassembled WGS sequence"/>
</dbReference>